<dbReference type="SUPFAM" id="SSF48452">
    <property type="entry name" value="TPR-like"/>
    <property type="match status" value="2"/>
</dbReference>
<reference evidence="4 5" key="1">
    <citation type="submission" date="2013-08" db="EMBL/GenBank/DDBJ databases">
        <authorList>
            <person name="Huang J."/>
            <person name="Wang G."/>
        </authorList>
    </citation>
    <scope>NUCLEOTIDE SEQUENCE [LARGE SCALE GENOMIC DNA]</scope>
    <source>
        <strain evidence="4 5">BH030004</strain>
    </source>
</reference>
<sequence>MHTSTKNSEEVLQANIIPFKPEGEFYFSKGVQAFRKREFDKALRWLKRASELSPKQPLYKCQLSVVYTETGEYNAANQVLMDVLADFGHEYVDCFYLIANNYAHLGLFHDATKYAKEYIQKAPEGDFKEEAEQLMSLMDIDEESDSDEDDELDIMLEEEDELLRYQESAFYYLERQNWKEAMIILEDMMRLFPSHITAKHDFALALFHHGDRQEAIDLEEKWLEQTPESLHSQCNLAVFYHGNGEQEKAEQHIQQLLNVYPIHEQQKLKVACTLSQIGYYQEAYKRFTGLKKSKLKGHLSYYKWYSISAYHTGEPSKAISLWEEGCIRHPSLSEQGGPWESS</sequence>
<keyword evidence="1" id="KW-0677">Repeat</keyword>
<dbReference type="InterPro" id="IPR011990">
    <property type="entry name" value="TPR-like_helical_dom_sf"/>
</dbReference>
<dbReference type="OrthoDB" id="600613at2"/>
<proteinExistence type="predicted"/>
<name>A0A0A5FTV6_9BACI</name>
<dbReference type="Gene3D" id="1.25.40.10">
    <property type="entry name" value="Tetratricopeptide repeat domain"/>
    <property type="match status" value="1"/>
</dbReference>
<dbReference type="PANTHER" id="PTHR44227">
    <property type="match status" value="1"/>
</dbReference>
<gene>
    <name evidence="4" type="ORF">N783_18190</name>
</gene>
<dbReference type="SMART" id="SM00028">
    <property type="entry name" value="TPR"/>
    <property type="match status" value="4"/>
</dbReference>
<dbReference type="eggNOG" id="COG0457">
    <property type="taxonomic scope" value="Bacteria"/>
</dbReference>
<accession>A0A0A5FTV6</accession>
<dbReference type="EMBL" id="AVPF01000063">
    <property type="protein sequence ID" value="KGX84211.1"/>
    <property type="molecule type" value="Genomic_DNA"/>
</dbReference>
<dbReference type="RefSeq" id="WP_027445833.1">
    <property type="nucleotide sequence ID" value="NZ_AULJ01000018.1"/>
</dbReference>
<protein>
    <submittedName>
        <fullName evidence="4">Uncharacterized protein</fullName>
    </submittedName>
</protein>
<dbReference type="STRING" id="1385511.GCA_000425225_01804"/>
<dbReference type="PANTHER" id="PTHR44227:SF3">
    <property type="entry name" value="PROTEIN O-MANNOSYL-TRANSFERASE TMTC4"/>
    <property type="match status" value="1"/>
</dbReference>
<keyword evidence="5" id="KW-1185">Reference proteome</keyword>
<comment type="caution">
    <text evidence="4">The sequence shown here is derived from an EMBL/GenBank/DDBJ whole genome shotgun (WGS) entry which is preliminary data.</text>
</comment>
<dbReference type="InterPro" id="IPR019734">
    <property type="entry name" value="TPR_rpt"/>
</dbReference>
<evidence type="ECO:0000256" key="1">
    <source>
        <dbReference type="ARBA" id="ARBA00022737"/>
    </source>
</evidence>
<dbReference type="PROSITE" id="PS50005">
    <property type="entry name" value="TPR"/>
    <property type="match status" value="1"/>
</dbReference>
<evidence type="ECO:0000256" key="3">
    <source>
        <dbReference type="PROSITE-ProRule" id="PRU00339"/>
    </source>
</evidence>
<evidence type="ECO:0000313" key="4">
    <source>
        <dbReference type="EMBL" id="KGX84211.1"/>
    </source>
</evidence>
<evidence type="ECO:0000256" key="2">
    <source>
        <dbReference type="ARBA" id="ARBA00022803"/>
    </source>
</evidence>
<evidence type="ECO:0000313" key="5">
    <source>
        <dbReference type="Proteomes" id="UP000030403"/>
    </source>
</evidence>
<keyword evidence="2 3" id="KW-0802">TPR repeat</keyword>
<dbReference type="Proteomes" id="UP000030403">
    <property type="component" value="Unassembled WGS sequence"/>
</dbReference>
<organism evidence="4 5">
    <name type="scientific">Pontibacillus marinus BH030004 = DSM 16465</name>
    <dbReference type="NCBI Taxonomy" id="1385511"/>
    <lineage>
        <taxon>Bacteria</taxon>
        <taxon>Bacillati</taxon>
        <taxon>Bacillota</taxon>
        <taxon>Bacilli</taxon>
        <taxon>Bacillales</taxon>
        <taxon>Bacillaceae</taxon>
        <taxon>Pontibacillus</taxon>
    </lineage>
</organism>
<dbReference type="InterPro" id="IPR052346">
    <property type="entry name" value="O-mannosyl-transferase_TMTC"/>
</dbReference>
<dbReference type="AlphaFoldDB" id="A0A0A5FTV6"/>
<feature type="repeat" description="TPR" evidence="3">
    <location>
        <begin position="23"/>
        <end position="56"/>
    </location>
</feature>